<keyword evidence="2" id="KW-1185">Reference proteome</keyword>
<dbReference type="EMBL" id="BAABME010001811">
    <property type="protein sequence ID" value="GAA0151576.1"/>
    <property type="molecule type" value="Genomic_DNA"/>
</dbReference>
<comment type="caution">
    <text evidence="1">The sequence shown here is derived from an EMBL/GenBank/DDBJ whole genome shotgun (WGS) entry which is preliminary data.</text>
</comment>
<name>A0AAV3PK26_LITER</name>
<proteinExistence type="predicted"/>
<evidence type="ECO:0000313" key="1">
    <source>
        <dbReference type="EMBL" id="GAA0151576.1"/>
    </source>
</evidence>
<dbReference type="Proteomes" id="UP001454036">
    <property type="component" value="Unassembled WGS sequence"/>
</dbReference>
<reference evidence="1 2" key="1">
    <citation type="submission" date="2024-01" db="EMBL/GenBank/DDBJ databases">
        <title>The complete chloroplast genome sequence of Lithospermum erythrorhizon: insights into the phylogenetic relationship among Boraginaceae species and the maternal lineages of purple gromwells.</title>
        <authorList>
            <person name="Okada T."/>
            <person name="Watanabe K."/>
        </authorList>
    </citation>
    <scope>NUCLEOTIDE SEQUENCE [LARGE SCALE GENOMIC DNA]</scope>
</reference>
<accession>A0AAV3PK26</accession>
<sequence length="127" mass="14665">MLCPHHGFDLVLQNLFFYDGLTPACQMAFDIAVGRTIWEKTPQLFNMFERFGTAFYESTQKVVDYTGDNTEKVPSLSTEQFGTMKELDNESVVVEGFDLIPYFEKLLKLVDMDGITEWVDISHFFLL</sequence>
<protein>
    <submittedName>
        <fullName evidence="1">Uncharacterized protein</fullName>
    </submittedName>
</protein>
<dbReference type="AlphaFoldDB" id="A0AAV3PK26"/>
<evidence type="ECO:0000313" key="2">
    <source>
        <dbReference type="Proteomes" id="UP001454036"/>
    </source>
</evidence>
<gene>
    <name evidence="1" type="ORF">LIER_10271</name>
</gene>
<organism evidence="1 2">
    <name type="scientific">Lithospermum erythrorhizon</name>
    <name type="common">Purple gromwell</name>
    <name type="synonym">Lithospermum officinale var. erythrorhizon</name>
    <dbReference type="NCBI Taxonomy" id="34254"/>
    <lineage>
        <taxon>Eukaryota</taxon>
        <taxon>Viridiplantae</taxon>
        <taxon>Streptophyta</taxon>
        <taxon>Embryophyta</taxon>
        <taxon>Tracheophyta</taxon>
        <taxon>Spermatophyta</taxon>
        <taxon>Magnoliopsida</taxon>
        <taxon>eudicotyledons</taxon>
        <taxon>Gunneridae</taxon>
        <taxon>Pentapetalae</taxon>
        <taxon>asterids</taxon>
        <taxon>lamiids</taxon>
        <taxon>Boraginales</taxon>
        <taxon>Boraginaceae</taxon>
        <taxon>Boraginoideae</taxon>
        <taxon>Lithospermeae</taxon>
        <taxon>Lithospermum</taxon>
    </lineage>
</organism>